<dbReference type="GO" id="GO:0005829">
    <property type="term" value="C:cytosol"/>
    <property type="evidence" value="ECO:0007669"/>
    <property type="project" value="TreeGrafter"/>
</dbReference>
<dbReference type="InterPro" id="IPR001867">
    <property type="entry name" value="OmpR/PhoB-type_DNA-bd"/>
</dbReference>
<dbReference type="RefSeq" id="WP_011551466.1">
    <property type="nucleotide sequence ID" value="NZ_CBCSLF010000017.1"/>
</dbReference>
<dbReference type="Pfam" id="PF00486">
    <property type="entry name" value="Trans_reg_C"/>
    <property type="match status" value="1"/>
</dbReference>
<dbReference type="Gene3D" id="1.10.10.10">
    <property type="entry name" value="Winged helix-like DNA-binding domain superfamily/Winged helix DNA-binding domain"/>
    <property type="match status" value="1"/>
</dbReference>
<dbReference type="GeneID" id="41358795"/>
<dbReference type="InterPro" id="IPR001789">
    <property type="entry name" value="Sig_transdc_resp-reg_receiver"/>
</dbReference>
<dbReference type="Gene3D" id="6.10.250.690">
    <property type="match status" value="1"/>
</dbReference>
<keyword evidence="5" id="KW-0804">Transcription</keyword>
<evidence type="ECO:0000256" key="6">
    <source>
        <dbReference type="PROSITE-ProRule" id="PRU00169"/>
    </source>
</evidence>
<dbReference type="Pfam" id="PF00072">
    <property type="entry name" value="Response_reg"/>
    <property type="match status" value="1"/>
</dbReference>
<dbReference type="CDD" id="cd00383">
    <property type="entry name" value="trans_reg_C"/>
    <property type="match status" value="1"/>
</dbReference>
<dbReference type="PANTHER" id="PTHR48111">
    <property type="entry name" value="REGULATOR OF RPOS"/>
    <property type="match status" value="1"/>
</dbReference>
<dbReference type="GO" id="GO:0006355">
    <property type="term" value="P:regulation of DNA-templated transcription"/>
    <property type="evidence" value="ECO:0007669"/>
    <property type="project" value="InterPro"/>
</dbReference>
<evidence type="ECO:0000259" key="8">
    <source>
        <dbReference type="PROSITE" id="PS50110"/>
    </source>
</evidence>
<dbReference type="EMBL" id="JABFNT010000028">
    <property type="protein sequence ID" value="NOJ78829.1"/>
    <property type="molecule type" value="Genomic_DNA"/>
</dbReference>
<dbReference type="CDD" id="cd17574">
    <property type="entry name" value="REC_OmpR"/>
    <property type="match status" value="1"/>
</dbReference>
<evidence type="ECO:0000313" key="10">
    <source>
        <dbReference type="EMBL" id="NOJ78829.1"/>
    </source>
</evidence>
<evidence type="ECO:0000256" key="7">
    <source>
        <dbReference type="PROSITE-ProRule" id="PRU01091"/>
    </source>
</evidence>
<comment type="caution">
    <text evidence="10">The sequence shown here is derived from an EMBL/GenBank/DDBJ whole genome shotgun (WGS) entry which is preliminary data.</text>
</comment>
<feature type="domain" description="Response regulatory" evidence="8">
    <location>
        <begin position="7"/>
        <end position="121"/>
    </location>
</feature>
<gene>
    <name evidence="10" type="ORF">HNV28_10830</name>
</gene>
<reference evidence="10 11" key="1">
    <citation type="submission" date="2020-05" db="EMBL/GenBank/DDBJ databases">
        <authorList>
            <person name="Whitworth D."/>
        </authorList>
    </citation>
    <scope>NUCLEOTIDE SEQUENCE [LARGE SCALE GENOMIC DNA]</scope>
    <source>
        <strain evidence="10 11">AM005</strain>
    </source>
</reference>
<feature type="domain" description="OmpR/PhoB-type" evidence="9">
    <location>
        <begin position="133"/>
        <end position="232"/>
    </location>
</feature>
<dbReference type="GO" id="GO:0000976">
    <property type="term" value="F:transcription cis-regulatory region binding"/>
    <property type="evidence" value="ECO:0007669"/>
    <property type="project" value="TreeGrafter"/>
</dbReference>
<accession>A0A4Y6CAV7</accession>
<evidence type="ECO:0000259" key="9">
    <source>
        <dbReference type="PROSITE" id="PS51755"/>
    </source>
</evidence>
<dbReference type="GO" id="GO:0032993">
    <property type="term" value="C:protein-DNA complex"/>
    <property type="evidence" value="ECO:0007669"/>
    <property type="project" value="TreeGrafter"/>
</dbReference>
<dbReference type="AlphaFoldDB" id="A0A4Y6CAV7"/>
<proteinExistence type="predicted"/>
<dbReference type="PROSITE" id="PS51755">
    <property type="entry name" value="OMPR_PHOB"/>
    <property type="match status" value="1"/>
</dbReference>
<feature type="DNA-binding region" description="OmpR/PhoB-type" evidence="7">
    <location>
        <begin position="133"/>
        <end position="232"/>
    </location>
</feature>
<organism evidence="10 11">
    <name type="scientific">Myxococcus xanthus</name>
    <dbReference type="NCBI Taxonomy" id="34"/>
    <lineage>
        <taxon>Bacteria</taxon>
        <taxon>Pseudomonadati</taxon>
        <taxon>Myxococcota</taxon>
        <taxon>Myxococcia</taxon>
        <taxon>Myxococcales</taxon>
        <taxon>Cystobacterineae</taxon>
        <taxon>Myxococcaceae</taxon>
        <taxon>Myxococcus</taxon>
    </lineage>
</organism>
<dbReference type="Proteomes" id="UP000533080">
    <property type="component" value="Unassembled WGS sequence"/>
</dbReference>
<evidence type="ECO:0000256" key="2">
    <source>
        <dbReference type="ARBA" id="ARBA00023012"/>
    </source>
</evidence>
<keyword evidence="4 7" id="KW-0238">DNA-binding</keyword>
<evidence type="ECO:0000256" key="1">
    <source>
        <dbReference type="ARBA" id="ARBA00022553"/>
    </source>
</evidence>
<dbReference type="Gene3D" id="3.40.50.2300">
    <property type="match status" value="1"/>
</dbReference>
<evidence type="ECO:0000256" key="5">
    <source>
        <dbReference type="ARBA" id="ARBA00023163"/>
    </source>
</evidence>
<evidence type="ECO:0000256" key="3">
    <source>
        <dbReference type="ARBA" id="ARBA00023015"/>
    </source>
</evidence>
<keyword evidence="3" id="KW-0805">Transcription regulation</keyword>
<keyword evidence="2" id="KW-0902">Two-component regulatory system</keyword>
<feature type="modified residue" description="4-aspartylphosphate" evidence="6">
    <location>
        <position position="56"/>
    </location>
</feature>
<dbReference type="FunFam" id="3.40.50.2300:FF:000001">
    <property type="entry name" value="DNA-binding response regulator PhoB"/>
    <property type="match status" value="1"/>
</dbReference>
<dbReference type="PROSITE" id="PS50110">
    <property type="entry name" value="RESPONSE_REGULATORY"/>
    <property type="match status" value="1"/>
</dbReference>
<protein>
    <submittedName>
        <fullName evidence="10">Response regulator transcription factor</fullName>
    </submittedName>
</protein>
<dbReference type="OMA" id="MGYRFER"/>
<dbReference type="InterPro" id="IPR036388">
    <property type="entry name" value="WH-like_DNA-bd_sf"/>
</dbReference>
<sequence length="232" mass="25914">MSDKTRSILVVEDDLSILTGLSMNLRFEGYEVLQAQDGRTGLARALDESPDLVVLDVMLPELNGFEVLKELRQRGRDTPVVVLSAKGMETDKIVGLNLGADDYVVKPFGLQELLARIKAVLRRRYPSAGAGSPPPVTFGDVSVDMAARTVARARTPVELTAQEFKLLAHFLAHPGRTFTREELLSGAWGYHYEGSARTVDNFMRQLRLKFEPDPEAPRHFLTVRGLGYRFER</sequence>
<dbReference type="SMART" id="SM00448">
    <property type="entry name" value="REC"/>
    <property type="match status" value="1"/>
</dbReference>
<dbReference type="SUPFAM" id="SSF46894">
    <property type="entry name" value="C-terminal effector domain of the bipartite response regulators"/>
    <property type="match status" value="1"/>
</dbReference>
<name>A0A4Y6CAV7_MYXXA</name>
<dbReference type="SUPFAM" id="SSF52172">
    <property type="entry name" value="CheY-like"/>
    <property type="match status" value="1"/>
</dbReference>
<dbReference type="PANTHER" id="PTHR48111:SF40">
    <property type="entry name" value="PHOSPHATE REGULON TRANSCRIPTIONAL REGULATORY PROTEIN PHOB"/>
    <property type="match status" value="1"/>
</dbReference>
<dbReference type="InterPro" id="IPR039420">
    <property type="entry name" value="WalR-like"/>
</dbReference>
<dbReference type="InterPro" id="IPR016032">
    <property type="entry name" value="Sig_transdc_resp-reg_C-effctor"/>
</dbReference>
<evidence type="ECO:0000256" key="4">
    <source>
        <dbReference type="ARBA" id="ARBA00023125"/>
    </source>
</evidence>
<keyword evidence="1 6" id="KW-0597">Phosphoprotein</keyword>
<evidence type="ECO:0000313" key="11">
    <source>
        <dbReference type="Proteomes" id="UP000533080"/>
    </source>
</evidence>
<dbReference type="GO" id="GO:0000156">
    <property type="term" value="F:phosphorelay response regulator activity"/>
    <property type="evidence" value="ECO:0007669"/>
    <property type="project" value="TreeGrafter"/>
</dbReference>
<dbReference type="InterPro" id="IPR011006">
    <property type="entry name" value="CheY-like_superfamily"/>
</dbReference>
<dbReference type="SMART" id="SM00862">
    <property type="entry name" value="Trans_reg_C"/>
    <property type="match status" value="1"/>
</dbReference>